<dbReference type="PANTHER" id="PTHR12353:SF19">
    <property type="entry name" value="DISKS LARGE-ASSOCIATED PROTEIN 4"/>
    <property type="match status" value="1"/>
</dbReference>
<evidence type="ECO:0000313" key="3">
    <source>
        <dbReference type="EMBL" id="KAH0619069.1"/>
    </source>
</evidence>
<protein>
    <submittedName>
        <fullName evidence="3">Uncharacterized protein</fullName>
    </submittedName>
</protein>
<dbReference type="PANTHER" id="PTHR12353">
    <property type="entry name" value="DISKS LARGE-ASSOCIATED PROTEIN DAP SAP90/PSD-95-ASSOCIATED PROTEIN"/>
    <property type="match status" value="1"/>
</dbReference>
<feature type="region of interest" description="Disordered" evidence="2">
    <location>
        <begin position="147"/>
        <end position="170"/>
    </location>
</feature>
<gene>
    <name evidence="3" type="ORF">JD844_018697</name>
</gene>
<feature type="compositionally biased region" description="Polar residues" evidence="2">
    <location>
        <begin position="36"/>
        <end position="50"/>
    </location>
</feature>
<evidence type="ECO:0000256" key="2">
    <source>
        <dbReference type="SAM" id="MobiDB-lite"/>
    </source>
</evidence>
<organism evidence="3 4">
    <name type="scientific">Phrynosoma platyrhinos</name>
    <name type="common">Desert horned lizard</name>
    <dbReference type="NCBI Taxonomy" id="52577"/>
    <lineage>
        <taxon>Eukaryota</taxon>
        <taxon>Metazoa</taxon>
        <taxon>Chordata</taxon>
        <taxon>Craniata</taxon>
        <taxon>Vertebrata</taxon>
        <taxon>Euteleostomi</taxon>
        <taxon>Lepidosauria</taxon>
        <taxon>Squamata</taxon>
        <taxon>Bifurcata</taxon>
        <taxon>Unidentata</taxon>
        <taxon>Episquamata</taxon>
        <taxon>Toxicofera</taxon>
        <taxon>Iguania</taxon>
        <taxon>Phrynosomatidae</taxon>
        <taxon>Phrynosomatinae</taxon>
        <taxon>Phrynosoma</taxon>
    </lineage>
</organism>
<comment type="similarity">
    <text evidence="1">Belongs to the SAPAP family.</text>
</comment>
<feature type="region of interest" description="Disordered" evidence="2">
    <location>
        <begin position="1"/>
        <end position="57"/>
    </location>
</feature>
<sequence>MRSGSYIKAMGDDDSEDSETSPKPSPKTAARRQSYLKATQQSLSEQSTTHRSLDRLDSVEMVLPPKFPSWEEEYSQLPDNLNESSDINQAREAELNDQYEGMCESTYSEAESATVEVLDLPLPSYFRSRSHSYLRAIQAGCSQEEDTVSVQSLSPPPANSISGSRTLPSN</sequence>
<dbReference type="Proteomes" id="UP000826234">
    <property type="component" value="Unassembled WGS sequence"/>
</dbReference>
<dbReference type="InterPro" id="IPR005026">
    <property type="entry name" value="SAPAP"/>
</dbReference>
<reference evidence="3 4" key="1">
    <citation type="journal article" date="2022" name="Gigascience">
        <title>A chromosome-level genome assembly and annotation of the desert horned lizard, Phrynosoma platyrhinos, provides insight into chromosomal rearrangements among reptiles.</title>
        <authorList>
            <person name="Koochekian N."/>
            <person name="Ascanio A."/>
            <person name="Farleigh K."/>
            <person name="Card D.C."/>
            <person name="Schield D.R."/>
            <person name="Castoe T.A."/>
            <person name="Jezkova T."/>
        </authorList>
    </citation>
    <scope>NUCLEOTIDE SEQUENCE [LARGE SCALE GENOMIC DNA]</scope>
    <source>
        <strain evidence="3">NK-2021</strain>
    </source>
</reference>
<name>A0ABQ7SP42_PHRPL</name>
<keyword evidence="4" id="KW-1185">Reference proteome</keyword>
<proteinExistence type="inferred from homology"/>
<dbReference type="EMBL" id="JAIPUX010005289">
    <property type="protein sequence ID" value="KAH0619069.1"/>
    <property type="molecule type" value="Genomic_DNA"/>
</dbReference>
<feature type="compositionally biased region" description="Polar residues" evidence="2">
    <location>
        <begin position="148"/>
        <end position="170"/>
    </location>
</feature>
<evidence type="ECO:0000256" key="1">
    <source>
        <dbReference type="ARBA" id="ARBA00008839"/>
    </source>
</evidence>
<comment type="caution">
    <text evidence="3">The sequence shown here is derived from an EMBL/GenBank/DDBJ whole genome shotgun (WGS) entry which is preliminary data.</text>
</comment>
<accession>A0ABQ7SP42</accession>
<feature type="non-terminal residue" evidence="3">
    <location>
        <position position="170"/>
    </location>
</feature>
<evidence type="ECO:0000313" key="4">
    <source>
        <dbReference type="Proteomes" id="UP000826234"/>
    </source>
</evidence>